<evidence type="ECO:0000313" key="5">
    <source>
        <dbReference type="EMBL" id="PRQ33498.1"/>
    </source>
</evidence>
<dbReference type="GO" id="GO:0005576">
    <property type="term" value="C:extracellular region"/>
    <property type="evidence" value="ECO:0007669"/>
    <property type="project" value="UniProtKB-SubCell"/>
</dbReference>
<dbReference type="PANTHER" id="PTHR33191:SF9">
    <property type="entry name" value="RIPENING-RELATED PROTEIN 2-RELATED"/>
    <property type="match status" value="1"/>
</dbReference>
<dbReference type="STRING" id="74649.A0A2P6QH41"/>
<organism evidence="5 6">
    <name type="scientific">Rosa chinensis</name>
    <name type="common">China rose</name>
    <dbReference type="NCBI Taxonomy" id="74649"/>
    <lineage>
        <taxon>Eukaryota</taxon>
        <taxon>Viridiplantae</taxon>
        <taxon>Streptophyta</taxon>
        <taxon>Embryophyta</taxon>
        <taxon>Tracheophyta</taxon>
        <taxon>Spermatophyta</taxon>
        <taxon>Magnoliopsida</taxon>
        <taxon>eudicotyledons</taxon>
        <taxon>Gunneridae</taxon>
        <taxon>Pentapetalae</taxon>
        <taxon>rosids</taxon>
        <taxon>fabids</taxon>
        <taxon>Rosales</taxon>
        <taxon>Rosaceae</taxon>
        <taxon>Rosoideae</taxon>
        <taxon>Rosoideae incertae sedis</taxon>
        <taxon>Rosa</taxon>
    </lineage>
</organism>
<evidence type="ECO:0000256" key="2">
    <source>
        <dbReference type="ARBA" id="ARBA00005592"/>
    </source>
</evidence>
<keyword evidence="4" id="KW-0732">Signal</keyword>
<dbReference type="EMBL" id="PDCK01000043">
    <property type="protein sequence ID" value="PRQ33498.1"/>
    <property type="molecule type" value="Genomic_DNA"/>
</dbReference>
<sequence length="67" mass="6815">MITVAATNGAGVMAKVADECDSRAGGNGEHGRQAPCLSNIIDGSAAVWNALGLDQGVRIVDVTWAMT</sequence>
<gene>
    <name evidence="5" type="ORF">RchiOBHm_Chr5g0058291</name>
</gene>
<accession>A0A2P6QH41</accession>
<dbReference type="AlphaFoldDB" id="A0A2P6QH41"/>
<evidence type="ECO:0000256" key="3">
    <source>
        <dbReference type="ARBA" id="ARBA00022525"/>
    </source>
</evidence>
<evidence type="ECO:0000256" key="1">
    <source>
        <dbReference type="ARBA" id="ARBA00004613"/>
    </source>
</evidence>
<evidence type="ECO:0000313" key="6">
    <source>
        <dbReference type="Proteomes" id="UP000238479"/>
    </source>
</evidence>
<reference evidence="5 6" key="1">
    <citation type="journal article" date="2018" name="Nat. Genet.">
        <title>The Rosa genome provides new insights in the design of modern roses.</title>
        <authorList>
            <person name="Bendahmane M."/>
        </authorList>
    </citation>
    <scope>NUCLEOTIDE SEQUENCE [LARGE SCALE GENOMIC DNA]</scope>
    <source>
        <strain evidence="6">cv. Old Blush</strain>
    </source>
</reference>
<comment type="caution">
    <text evidence="5">The sequence shown here is derived from an EMBL/GenBank/DDBJ whole genome shotgun (WGS) entry which is preliminary data.</text>
</comment>
<keyword evidence="6" id="KW-1185">Reference proteome</keyword>
<keyword evidence="3" id="KW-0964">Secreted</keyword>
<dbReference type="Proteomes" id="UP000238479">
    <property type="component" value="Chromosome 5"/>
</dbReference>
<dbReference type="InterPro" id="IPR039271">
    <property type="entry name" value="Kiwellin-like"/>
</dbReference>
<comment type="subcellular location">
    <subcellularLocation>
        <location evidence="1">Secreted</location>
    </subcellularLocation>
</comment>
<dbReference type="SUPFAM" id="SSF50685">
    <property type="entry name" value="Barwin-like endoglucanases"/>
    <property type="match status" value="1"/>
</dbReference>
<protein>
    <submittedName>
        <fullName evidence="5">Putative rlpA-like protein, double-psi beta-barrel</fullName>
    </submittedName>
</protein>
<dbReference type="Gramene" id="PRQ33498">
    <property type="protein sequence ID" value="PRQ33498"/>
    <property type="gene ID" value="RchiOBHm_Chr5g0058291"/>
</dbReference>
<proteinExistence type="inferred from homology"/>
<dbReference type="Pfam" id="PF24300">
    <property type="entry name" value="KWL1"/>
    <property type="match status" value="1"/>
</dbReference>
<name>A0A2P6QH41_ROSCH</name>
<dbReference type="InterPro" id="IPR036908">
    <property type="entry name" value="RlpA-like_sf"/>
</dbReference>
<comment type="similarity">
    <text evidence="2">Belongs to the kiwellin family.</text>
</comment>
<evidence type="ECO:0000256" key="4">
    <source>
        <dbReference type="ARBA" id="ARBA00022729"/>
    </source>
</evidence>
<dbReference type="PANTHER" id="PTHR33191">
    <property type="entry name" value="RIPENING-RELATED PROTEIN 2-RELATED"/>
    <property type="match status" value="1"/>
</dbReference>